<keyword evidence="1" id="KW-1133">Transmembrane helix</keyword>
<comment type="caution">
    <text evidence="2">The sequence shown here is derived from an EMBL/GenBank/DDBJ whole genome shotgun (WGS) entry which is preliminary data.</text>
</comment>
<reference evidence="2" key="1">
    <citation type="thesis" date="2020" institute="Technische Universitat Dresden" country="Dresden, Germany">
        <title>The Agarolytic System of Microbulbifer elongatus PORT2, Isolated from Batu Karas, Pangandaran West Java Indonesia.</title>
        <authorList>
            <person name="Anggraeni S.R."/>
        </authorList>
    </citation>
    <scope>NUCLEOTIDE SEQUENCE</scope>
    <source>
        <strain evidence="2">PORT2</strain>
    </source>
</reference>
<proteinExistence type="predicted"/>
<name>A0ABT1NZB1_9GAMM</name>
<protein>
    <submittedName>
        <fullName evidence="2">Uncharacterized protein</fullName>
    </submittedName>
</protein>
<keyword evidence="3" id="KW-1185">Reference proteome</keyword>
<dbReference type="EMBL" id="JACASI010000017">
    <property type="protein sequence ID" value="MCQ3829161.1"/>
    <property type="molecule type" value="Genomic_DNA"/>
</dbReference>
<dbReference type="RefSeq" id="WP_255874064.1">
    <property type="nucleotide sequence ID" value="NZ_JACASI010000017.1"/>
</dbReference>
<evidence type="ECO:0000256" key="1">
    <source>
        <dbReference type="SAM" id="Phobius"/>
    </source>
</evidence>
<accession>A0ABT1NZB1</accession>
<evidence type="ECO:0000313" key="2">
    <source>
        <dbReference type="EMBL" id="MCQ3829161.1"/>
    </source>
</evidence>
<keyword evidence="1" id="KW-0472">Membrane</keyword>
<gene>
    <name evidence="2" type="ORF">HXX02_06865</name>
</gene>
<feature type="transmembrane region" description="Helical" evidence="1">
    <location>
        <begin position="6"/>
        <end position="27"/>
    </location>
</feature>
<keyword evidence="1" id="KW-0812">Transmembrane</keyword>
<sequence length="154" mass="17320">MDIKPVIVNGLVGGAAAWVMAAFISWLHNRYTKDIPEEKKPLTYDLEQYRELHVYAEFETVLATCLSAVKTIKKAKVKNIDRINRVMTAKVGITFRSFGENIQIALKEVAHKSVTISIESKPRIWGTTADYGKNYENAEIISDYVKASLPTEGQ</sequence>
<dbReference type="Proteomes" id="UP001205566">
    <property type="component" value="Unassembled WGS sequence"/>
</dbReference>
<organism evidence="2 3">
    <name type="scientific">Microbulbifer elongatus</name>
    <dbReference type="NCBI Taxonomy" id="86173"/>
    <lineage>
        <taxon>Bacteria</taxon>
        <taxon>Pseudomonadati</taxon>
        <taxon>Pseudomonadota</taxon>
        <taxon>Gammaproteobacteria</taxon>
        <taxon>Cellvibrionales</taxon>
        <taxon>Microbulbiferaceae</taxon>
        <taxon>Microbulbifer</taxon>
    </lineage>
</organism>
<evidence type="ECO:0000313" key="3">
    <source>
        <dbReference type="Proteomes" id="UP001205566"/>
    </source>
</evidence>